<gene>
    <name evidence="1" type="ORF">BDP55DRAFT_661333</name>
</gene>
<dbReference type="RefSeq" id="XP_060430493.1">
    <property type="nucleotide sequence ID" value="XM_060574717.1"/>
</dbReference>
<comment type="caution">
    <text evidence="1">The sequence shown here is derived from an EMBL/GenBank/DDBJ whole genome shotgun (WGS) entry which is preliminary data.</text>
</comment>
<evidence type="ECO:0000313" key="2">
    <source>
        <dbReference type="Proteomes" id="UP001224890"/>
    </source>
</evidence>
<protein>
    <submittedName>
        <fullName evidence="1">Uncharacterized protein</fullName>
    </submittedName>
</protein>
<evidence type="ECO:0000313" key="1">
    <source>
        <dbReference type="EMBL" id="KAK1676490.1"/>
    </source>
</evidence>
<dbReference type="EMBL" id="JAHMHR010000017">
    <property type="protein sequence ID" value="KAK1676490.1"/>
    <property type="molecule type" value="Genomic_DNA"/>
</dbReference>
<proteinExistence type="predicted"/>
<sequence length="61" mass="7034">MVLPTFPQCRISWLAYSSDNSQFRTISTNHIQHGIKSGVEPLDELKHQFNKHLGVFKLQIP</sequence>
<organism evidence="1 2">
    <name type="scientific">Colletotrichum godetiae</name>
    <dbReference type="NCBI Taxonomy" id="1209918"/>
    <lineage>
        <taxon>Eukaryota</taxon>
        <taxon>Fungi</taxon>
        <taxon>Dikarya</taxon>
        <taxon>Ascomycota</taxon>
        <taxon>Pezizomycotina</taxon>
        <taxon>Sordariomycetes</taxon>
        <taxon>Hypocreomycetidae</taxon>
        <taxon>Glomerellales</taxon>
        <taxon>Glomerellaceae</taxon>
        <taxon>Colletotrichum</taxon>
        <taxon>Colletotrichum acutatum species complex</taxon>
    </lineage>
</organism>
<dbReference type="GeneID" id="85459243"/>
<dbReference type="AlphaFoldDB" id="A0AAJ0ANH2"/>
<reference evidence="1" key="1">
    <citation type="submission" date="2021-06" db="EMBL/GenBank/DDBJ databases">
        <title>Comparative genomics, transcriptomics and evolutionary studies reveal genomic signatures of adaptation to plant cell wall in hemibiotrophic fungi.</title>
        <authorList>
            <consortium name="DOE Joint Genome Institute"/>
            <person name="Baroncelli R."/>
            <person name="Diaz J.F."/>
            <person name="Benocci T."/>
            <person name="Peng M."/>
            <person name="Battaglia E."/>
            <person name="Haridas S."/>
            <person name="Andreopoulos W."/>
            <person name="Labutti K."/>
            <person name="Pangilinan J."/>
            <person name="Floch G.L."/>
            <person name="Makela M.R."/>
            <person name="Henrissat B."/>
            <person name="Grigoriev I.V."/>
            <person name="Crouch J.A."/>
            <person name="De Vries R.P."/>
            <person name="Sukno S.A."/>
            <person name="Thon M.R."/>
        </authorList>
    </citation>
    <scope>NUCLEOTIDE SEQUENCE</scope>
    <source>
        <strain evidence="1">CBS 193.32</strain>
    </source>
</reference>
<accession>A0AAJ0ANH2</accession>
<name>A0AAJ0ANH2_9PEZI</name>
<dbReference type="Proteomes" id="UP001224890">
    <property type="component" value="Unassembled WGS sequence"/>
</dbReference>
<keyword evidence="2" id="KW-1185">Reference proteome</keyword>